<evidence type="ECO:0000256" key="3">
    <source>
        <dbReference type="SAM" id="MobiDB-lite"/>
    </source>
</evidence>
<sequence length="305" mass="32673">MTPQLPGSPTAPRAPQLDSNPPCPCPQRRPPGESGEGGGVRTCPALAMGRVEMDKSECHFIKCTDHTKFMERNIYTQEQLLHFNSDVGLFVGDTSFGKKVARYCNSNLKCMEHRQAAVDSAPSISISLVPSSSQPGPGRLLCSLMDFSPAHIQLSCSQGQQQLSGHMLATAVLPSGDWSQQLLVLLETAPGNAGSAPAASSTRLPVPSLLCPAVGEKGWELWSVRAAASPSGTGILAQLQGVGSLPWGQSLLCPVRVPPHLLVTLGPALRRVAVVWQSRSSPVSGTTSLSWSYSTRRMRWNERRD</sequence>
<dbReference type="GO" id="GO:0019882">
    <property type="term" value="P:antigen processing and presentation"/>
    <property type="evidence" value="ECO:0007669"/>
    <property type="project" value="InterPro"/>
</dbReference>
<dbReference type="GO" id="GO:0006955">
    <property type="term" value="P:immune response"/>
    <property type="evidence" value="ECO:0007669"/>
    <property type="project" value="InterPro"/>
</dbReference>
<name>A0A8C0UVC3_CYACU</name>
<protein>
    <recommendedName>
        <fullName evidence="4">MHC class II beta chain N-terminal domain-containing protein</fullName>
    </recommendedName>
</protein>
<dbReference type="InterPro" id="IPR014745">
    <property type="entry name" value="MHC_II_a/b_N"/>
</dbReference>
<evidence type="ECO:0000313" key="6">
    <source>
        <dbReference type="Proteomes" id="UP000694410"/>
    </source>
</evidence>
<dbReference type="AlphaFoldDB" id="A0A8C0UVC3"/>
<dbReference type="Ensembl" id="ENSCCET00000022313.1">
    <property type="protein sequence ID" value="ENSCCEP00000014336.1"/>
    <property type="gene ID" value="ENSCCEG00000013627.1"/>
</dbReference>
<feature type="domain" description="MHC class II beta chain N-terminal" evidence="4">
    <location>
        <begin position="56"/>
        <end position="128"/>
    </location>
</feature>
<keyword evidence="2" id="KW-0325">Glycoprotein</keyword>
<dbReference type="InterPro" id="IPR011162">
    <property type="entry name" value="MHC_I/II-like_Ag-recog"/>
</dbReference>
<keyword evidence="6" id="KW-1185">Reference proteome</keyword>
<evidence type="ECO:0000256" key="2">
    <source>
        <dbReference type="ARBA" id="ARBA00023180"/>
    </source>
</evidence>
<dbReference type="SUPFAM" id="SSF48726">
    <property type="entry name" value="Immunoglobulin"/>
    <property type="match status" value="1"/>
</dbReference>
<keyword evidence="1" id="KW-1015">Disulfide bond</keyword>
<reference evidence="5" key="1">
    <citation type="submission" date="2025-08" db="UniProtKB">
        <authorList>
            <consortium name="Ensembl"/>
        </authorList>
    </citation>
    <scope>IDENTIFICATION</scope>
</reference>
<evidence type="ECO:0000259" key="4">
    <source>
        <dbReference type="SMART" id="SM00921"/>
    </source>
</evidence>
<evidence type="ECO:0000256" key="1">
    <source>
        <dbReference type="ARBA" id="ARBA00023157"/>
    </source>
</evidence>
<dbReference type="Gene3D" id="3.10.320.10">
    <property type="entry name" value="Class II Histocompatibility Antigen, M Beta Chain, Chain B, domain 1"/>
    <property type="match status" value="1"/>
</dbReference>
<organism evidence="5 6">
    <name type="scientific">Cyanistes caeruleus</name>
    <name type="common">Eurasian blue tit</name>
    <name type="synonym">Parus caeruleus</name>
    <dbReference type="NCBI Taxonomy" id="156563"/>
    <lineage>
        <taxon>Eukaryota</taxon>
        <taxon>Metazoa</taxon>
        <taxon>Chordata</taxon>
        <taxon>Craniata</taxon>
        <taxon>Vertebrata</taxon>
        <taxon>Euteleostomi</taxon>
        <taxon>Archelosauria</taxon>
        <taxon>Archosauria</taxon>
        <taxon>Dinosauria</taxon>
        <taxon>Saurischia</taxon>
        <taxon>Theropoda</taxon>
        <taxon>Coelurosauria</taxon>
        <taxon>Aves</taxon>
        <taxon>Neognathae</taxon>
        <taxon>Neoaves</taxon>
        <taxon>Telluraves</taxon>
        <taxon>Australaves</taxon>
        <taxon>Passeriformes</taxon>
        <taxon>Paridae</taxon>
        <taxon>Cyanistes</taxon>
    </lineage>
</organism>
<dbReference type="GO" id="GO:0042613">
    <property type="term" value="C:MHC class II protein complex"/>
    <property type="evidence" value="ECO:0007669"/>
    <property type="project" value="InterPro"/>
</dbReference>
<accession>A0A8C0UVC3</accession>
<dbReference type="InterPro" id="IPR000353">
    <property type="entry name" value="MHC_II_b_N"/>
</dbReference>
<proteinExistence type="predicted"/>
<reference evidence="5" key="2">
    <citation type="submission" date="2025-09" db="UniProtKB">
        <authorList>
            <consortium name="Ensembl"/>
        </authorList>
    </citation>
    <scope>IDENTIFICATION</scope>
</reference>
<dbReference type="InterPro" id="IPR050160">
    <property type="entry name" value="MHC/Immunoglobulin"/>
</dbReference>
<dbReference type="PANTHER" id="PTHR19944">
    <property type="entry name" value="MHC CLASS II-RELATED"/>
    <property type="match status" value="1"/>
</dbReference>
<dbReference type="SMART" id="SM00921">
    <property type="entry name" value="MHC_II_beta"/>
    <property type="match status" value="1"/>
</dbReference>
<dbReference type="InterPro" id="IPR036179">
    <property type="entry name" value="Ig-like_dom_sf"/>
</dbReference>
<dbReference type="PANTHER" id="PTHR19944:SF99">
    <property type="entry name" value="HLA CLASS II HISTOCOMPATIBILITY ANTIGEN, DRB1 BETA CHAIN"/>
    <property type="match status" value="1"/>
</dbReference>
<dbReference type="SUPFAM" id="SSF54452">
    <property type="entry name" value="MHC antigen-recognition domain"/>
    <property type="match status" value="1"/>
</dbReference>
<dbReference type="Proteomes" id="UP000694410">
    <property type="component" value="Unplaced"/>
</dbReference>
<feature type="region of interest" description="Disordered" evidence="3">
    <location>
        <begin position="1"/>
        <end position="39"/>
    </location>
</feature>
<dbReference type="Pfam" id="PF00969">
    <property type="entry name" value="MHC_II_beta"/>
    <property type="match status" value="1"/>
</dbReference>
<evidence type="ECO:0000313" key="5">
    <source>
        <dbReference type="Ensembl" id="ENSCCEP00000014336.1"/>
    </source>
</evidence>